<gene>
    <name evidence="2" type="ORF">FJTKL_09659</name>
</gene>
<keyword evidence="3" id="KW-1185">Reference proteome</keyword>
<evidence type="ECO:0000313" key="2">
    <source>
        <dbReference type="EMBL" id="KAL2283906.1"/>
    </source>
</evidence>
<proteinExistence type="predicted"/>
<feature type="region of interest" description="Disordered" evidence="1">
    <location>
        <begin position="182"/>
        <end position="207"/>
    </location>
</feature>
<sequence>MSREEGSGVPGPQAAGRTAFPDRTRVQPDSAPDLSLLNPGIVRENTRRTRAGVIGAELRDRGKVEADQYMAWKRGGSLSPSEYGVGTGSSKGNSERSSVRHGAPDDAPNGIEDAPDKFGDASDSSNKAADGSNVAANGFDDVPDRYYDVPGSSNNAADRSNDQVTASFVVLCAHGGIDVDKHVPALDSPPTSVSEDTNTLTTSLSGP</sequence>
<accession>A0ABR4EN87</accession>
<name>A0ABR4EN87_9PEZI</name>
<feature type="compositionally biased region" description="Basic and acidic residues" evidence="1">
    <location>
        <begin position="93"/>
        <end position="104"/>
    </location>
</feature>
<evidence type="ECO:0000313" key="3">
    <source>
        <dbReference type="Proteomes" id="UP001600888"/>
    </source>
</evidence>
<dbReference type="EMBL" id="JBAWTH010000040">
    <property type="protein sequence ID" value="KAL2283906.1"/>
    <property type="molecule type" value="Genomic_DNA"/>
</dbReference>
<feature type="compositionally biased region" description="Polar residues" evidence="1">
    <location>
        <begin position="151"/>
        <end position="161"/>
    </location>
</feature>
<evidence type="ECO:0000256" key="1">
    <source>
        <dbReference type="SAM" id="MobiDB-lite"/>
    </source>
</evidence>
<feature type="compositionally biased region" description="Polar residues" evidence="1">
    <location>
        <begin position="189"/>
        <end position="207"/>
    </location>
</feature>
<protein>
    <submittedName>
        <fullName evidence="2">Uncharacterized protein</fullName>
    </submittedName>
</protein>
<organism evidence="2 3">
    <name type="scientific">Diaporthe vaccinii</name>
    <dbReference type="NCBI Taxonomy" id="105482"/>
    <lineage>
        <taxon>Eukaryota</taxon>
        <taxon>Fungi</taxon>
        <taxon>Dikarya</taxon>
        <taxon>Ascomycota</taxon>
        <taxon>Pezizomycotina</taxon>
        <taxon>Sordariomycetes</taxon>
        <taxon>Sordariomycetidae</taxon>
        <taxon>Diaporthales</taxon>
        <taxon>Diaporthaceae</taxon>
        <taxon>Diaporthe</taxon>
        <taxon>Diaporthe eres species complex</taxon>
    </lineage>
</organism>
<feature type="region of interest" description="Disordered" evidence="1">
    <location>
        <begin position="1"/>
        <end position="161"/>
    </location>
</feature>
<comment type="caution">
    <text evidence="2">The sequence shown here is derived from an EMBL/GenBank/DDBJ whole genome shotgun (WGS) entry which is preliminary data.</text>
</comment>
<feature type="compositionally biased region" description="Basic and acidic residues" evidence="1">
    <location>
        <begin position="57"/>
        <end position="66"/>
    </location>
</feature>
<reference evidence="2 3" key="1">
    <citation type="submission" date="2024-03" db="EMBL/GenBank/DDBJ databases">
        <title>A high-quality draft genome sequence of Diaporthe vaccinii, a causative agent of upright dieback and viscid rot disease in cranberry plants.</title>
        <authorList>
            <person name="Sarrasin M."/>
            <person name="Lang B.F."/>
            <person name="Burger G."/>
        </authorList>
    </citation>
    <scope>NUCLEOTIDE SEQUENCE [LARGE SCALE GENOMIC DNA]</scope>
    <source>
        <strain evidence="2 3">IS7</strain>
    </source>
</reference>
<dbReference type="Proteomes" id="UP001600888">
    <property type="component" value="Unassembled WGS sequence"/>
</dbReference>